<evidence type="ECO:0000313" key="2">
    <source>
        <dbReference type="EMBL" id="BBE42141.1"/>
    </source>
</evidence>
<dbReference type="InterPro" id="IPR012341">
    <property type="entry name" value="6hp_glycosidase-like_sf"/>
</dbReference>
<dbReference type="GO" id="GO:0004339">
    <property type="term" value="F:glucan 1,4-alpha-glucosidase activity"/>
    <property type="evidence" value="ECO:0007669"/>
    <property type="project" value="UniProtKB-EC"/>
</dbReference>
<dbReference type="GO" id="GO:0005975">
    <property type="term" value="P:carbohydrate metabolic process"/>
    <property type="evidence" value="ECO:0007669"/>
    <property type="project" value="InterPro"/>
</dbReference>
<dbReference type="PANTHER" id="PTHR31616:SF13">
    <property type="entry name" value="GLUCAN 1,4-ALPHA-GLUCOSIDASE"/>
    <property type="match status" value="1"/>
</dbReference>
<dbReference type="OrthoDB" id="36362at2157"/>
<dbReference type="KEGG" id="ccai:NAS2_0752"/>
<dbReference type="EMBL" id="AP018732">
    <property type="protein sequence ID" value="BBE42141.1"/>
    <property type="molecule type" value="Genomic_DNA"/>
</dbReference>
<feature type="domain" description="GH15-like" evidence="1">
    <location>
        <begin position="586"/>
        <end position="626"/>
    </location>
</feature>
<dbReference type="RefSeq" id="WP_174448402.1">
    <property type="nucleotide sequence ID" value="NZ_AP018732.1"/>
</dbReference>
<sequence>MVRYTPLGNGRVIVAFDPNHWVVDFYYSKAARDNHSVGHPFMFGISVDGRFRWLDGSTLREMDYAGDTMVSRALYAPEDMGVEIVTKDFVDLLEDVYARLVTVRDLSGSRRKFSAFMHQNFYIYGNDIGDTGIYDPALNAVIHYKGARYFLASAIGEDGRGIDQYAVGIKEHGGLAGTWKDAEDGRLSMNPVANGSVDSVIGYSAELEPHGSRSFFYFVACGPDMRSVASLGGGLNWSRLVSMLRRTSNYWDYWSSRRSIRLGGDYPYLFKRSLFILATHLNAAGGIAASLDSDQLKVNRDGYYYVWPRDGAIAAYALSMAGHSSTAMRFFDLMNSSISDEGYLHHKYYVDGKLASTWLPMVIRGRTIMNIQEDETALVVWSLGEYVRRRNDVALLAPYYEGLVVKAADFMSGFVGDDGLPRESYDLWEERYGIHAHTVATVYAALESAAWMAGLFGEDDRASKYRSAASRMRGAFVDRFYSKDVGRFARAIIDGRPDFTLDSALLAVPLMGLLDPSDPRVSSTVDQLRSRLWVRGIGGLARYEGDQYMRVRDDPTIPGNPWVITTLWLARYYLRVGDVPRAMEAMRWVSSHAQGSGVLSEQVNPYDGSPLSASPLAWAHAELLITAVEMDERLSGFPQGVSSAAGGDGL</sequence>
<keyword evidence="2" id="KW-0378">Hydrolase</keyword>
<feature type="domain" description="GH15-like" evidence="1">
    <location>
        <begin position="282"/>
        <end position="574"/>
    </location>
</feature>
<accession>A0A4P2VDB6</accession>
<proteinExistence type="predicted"/>
<name>A0A4P2VDB6_9ARCH</name>
<dbReference type="GeneID" id="55584564"/>
<dbReference type="EC" id="3.2.1.3" evidence="2"/>
<organism evidence="2 3">
    <name type="scientific">Conexivisphaera calida</name>
    <dbReference type="NCBI Taxonomy" id="1874277"/>
    <lineage>
        <taxon>Archaea</taxon>
        <taxon>Nitrososphaerota</taxon>
        <taxon>Conexivisphaeria</taxon>
        <taxon>Conexivisphaerales</taxon>
        <taxon>Conexivisphaeraceae</taxon>
        <taxon>Conexivisphaera</taxon>
    </lineage>
</organism>
<reference evidence="2 3" key="1">
    <citation type="journal article" date="2019" name="ISME J.">
        <title>Isolation and characterization of a thermophilic sulfur- and iron-reducing thaumarchaeote from a terrestrial acidic hot spring.</title>
        <authorList>
            <person name="Kato S."/>
            <person name="Itoh T."/>
            <person name="Yuki M."/>
            <person name="Nagamori M."/>
            <person name="Ohnishi M."/>
            <person name="Uematsu K."/>
            <person name="Suzuki K."/>
            <person name="Takashina T."/>
            <person name="Ohkuma M."/>
        </authorList>
    </citation>
    <scope>NUCLEOTIDE SEQUENCE [LARGE SCALE GENOMIC DNA]</scope>
    <source>
        <strain evidence="2 3">NAS-02</strain>
    </source>
</reference>
<keyword evidence="2" id="KW-0326">Glycosidase</keyword>
<dbReference type="InterPro" id="IPR011613">
    <property type="entry name" value="GH15-like"/>
</dbReference>
<dbReference type="Gene3D" id="1.50.10.10">
    <property type="match status" value="1"/>
</dbReference>
<dbReference type="AlphaFoldDB" id="A0A4P2VDB6"/>
<dbReference type="PANTHER" id="PTHR31616">
    <property type="entry name" value="TREHALASE"/>
    <property type="match status" value="1"/>
</dbReference>
<dbReference type="Proteomes" id="UP000509448">
    <property type="component" value="Chromosome"/>
</dbReference>
<protein>
    <submittedName>
        <fullName evidence="2">Glucoamylase</fullName>
        <ecNumber evidence="2">3.2.1.3</ecNumber>
    </submittedName>
</protein>
<evidence type="ECO:0000313" key="3">
    <source>
        <dbReference type="Proteomes" id="UP000509448"/>
    </source>
</evidence>
<evidence type="ECO:0000259" key="1">
    <source>
        <dbReference type="Pfam" id="PF00723"/>
    </source>
</evidence>
<keyword evidence="3" id="KW-1185">Reference proteome</keyword>
<dbReference type="InterPro" id="IPR008928">
    <property type="entry name" value="6-hairpin_glycosidase_sf"/>
</dbReference>
<dbReference type="Pfam" id="PF00723">
    <property type="entry name" value="Glyco_hydro_15"/>
    <property type="match status" value="2"/>
</dbReference>
<dbReference type="SUPFAM" id="SSF48208">
    <property type="entry name" value="Six-hairpin glycosidases"/>
    <property type="match status" value="1"/>
</dbReference>
<gene>
    <name evidence="2" type="ORF">NAS2_0752</name>
</gene>